<evidence type="ECO:0000256" key="1">
    <source>
        <dbReference type="SAM" id="MobiDB-lite"/>
    </source>
</evidence>
<evidence type="ECO:0000313" key="2">
    <source>
        <dbReference type="EMBL" id="KIM55878.1"/>
    </source>
</evidence>
<dbReference type="EMBL" id="KN822126">
    <property type="protein sequence ID" value="KIM55878.1"/>
    <property type="molecule type" value="Genomic_DNA"/>
</dbReference>
<proteinExistence type="predicted"/>
<name>A0A0C2Z214_9AGAM</name>
<reference evidence="2 3" key="1">
    <citation type="submission" date="2014-04" db="EMBL/GenBank/DDBJ databases">
        <authorList>
            <consortium name="DOE Joint Genome Institute"/>
            <person name="Kuo A."/>
            <person name="Kohler A."/>
            <person name="Nagy L.G."/>
            <person name="Floudas D."/>
            <person name="Copeland A."/>
            <person name="Barry K.W."/>
            <person name="Cichocki N."/>
            <person name="Veneault-Fourrey C."/>
            <person name="LaButti K."/>
            <person name="Lindquist E.A."/>
            <person name="Lipzen A."/>
            <person name="Lundell T."/>
            <person name="Morin E."/>
            <person name="Murat C."/>
            <person name="Sun H."/>
            <person name="Tunlid A."/>
            <person name="Henrissat B."/>
            <person name="Grigoriev I.V."/>
            <person name="Hibbett D.S."/>
            <person name="Martin F."/>
            <person name="Nordberg H.P."/>
            <person name="Cantor M.N."/>
            <person name="Hua S.X."/>
        </authorList>
    </citation>
    <scope>NUCLEOTIDE SEQUENCE [LARGE SCALE GENOMIC DNA]</scope>
    <source>
        <strain evidence="2 3">Foug A</strain>
    </source>
</reference>
<gene>
    <name evidence="2" type="ORF">SCLCIDRAFT_30039</name>
</gene>
<organism evidence="2 3">
    <name type="scientific">Scleroderma citrinum Foug A</name>
    <dbReference type="NCBI Taxonomy" id="1036808"/>
    <lineage>
        <taxon>Eukaryota</taxon>
        <taxon>Fungi</taxon>
        <taxon>Dikarya</taxon>
        <taxon>Basidiomycota</taxon>
        <taxon>Agaricomycotina</taxon>
        <taxon>Agaricomycetes</taxon>
        <taxon>Agaricomycetidae</taxon>
        <taxon>Boletales</taxon>
        <taxon>Sclerodermatineae</taxon>
        <taxon>Sclerodermataceae</taxon>
        <taxon>Scleroderma</taxon>
    </lineage>
</organism>
<dbReference type="AlphaFoldDB" id="A0A0C2Z214"/>
<feature type="region of interest" description="Disordered" evidence="1">
    <location>
        <begin position="24"/>
        <end position="48"/>
    </location>
</feature>
<accession>A0A0C2Z214</accession>
<sequence length="95" mass="10460">MIPKPGRAAPKVITFDHLPAWPAGQISLDRPRTSPVAGRCGPEEDGGDLERQKTHLLEHAVFYQAETFSLAERNPSFSDVAHSTVIHPTVHEQLP</sequence>
<reference evidence="3" key="2">
    <citation type="submission" date="2015-01" db="EMBL/GenBank/DDBJ databases">
        <title>Evolutionary Origins and Diversification of the Mycorrhizal Mutualists.</title>
        <authorList>
            <consortium name="DOE Joint Genome Institute"/>
            <consortium name="Mycorrhizal Genomics Consortium"/>
            <person name="Kohler A."/>
            <person name="Kuo A."/>
            <person name="Nagy L.G."/>
            <person name="Floudas D."/>
            <person name="Copeland A."/>
            <person name="Barry K.W."/>
            <person name="Cichocki N."/>
            <person name="Veneault-Fourrey C."/>
            <person name="LaButti K."/>
            <person name="Lindquist E.A."/>
            <person name="Lipzen A."/>
            <person name="Lundell T."/>
            <person name="Morin E."/>
            <person name="Murat C."/>
            <person name="Riley R."/>
            <person name="Ohm R."/>
            <person name="Sun H."/>
            <person name="Tunlid A."/>
            <person name="Henrissat B."/>
            <person name="Grigoriev I.V."/>
            <person name="Hibbett D.S."/>
            <person name="Martin F."/>
        </authorList>
    </citation>
    <scope>NUCLEOTIDE SEQUENCE [LARGE SCALE GENOMIC DNA]</scope>
    <source>
        <strain evidence="3">Foug A</strain>
    </source>
</reference>
<dbReference type="HOGENOM" id="CLU_2374013_0_0_1"/>
<keyword evidence="3" id="KW-1185">Reference proteome</keyword>
<evidence type="ECO:0000313" key="3">
    <source>
        <dbReference type="Proteomes" id="UP000053989"/>
    </source>
</evidence>
<dbReference type="InParanoid" id="A0A0C2Z214"/>
<protein>
    <submittedName>
        <fullName evidence="2">Uncharacterized protein</fullName>
    </submittedName>
</protein>
<dbReference type="Proteomes" id="UP000053989">
    <property type="component" value="Unassembled WGS sequence"/>
</dbReference>